<gene>
    <name evidence="2" type="ORF">B4N89_44915</name>
    <name evidence="3" type="ORF">B4N89_46260</name>
</gene>
<evidence type="ECO:0000313" key="4">
    <source>
        <dbReference type="Proteomes" id="UP000190037"/>
    </source>
</evidence>
<comment type="caution">
    <text evidence="3">The sequence shown here is derived from an EMBL/GenBank/DDBJ whole genome shotgun (WGS) entry which is preliminary data.</text>
</comment>
<dbReference type="EMBL" id="MWQN01000005">
    <property type="protein sequence ID" value="OPC76637.1"/>
    <property type="molecule type" value="Genomic_DNA"/>
</dbReference>
<proteinExistence type="predicted"/>
<accession>A0A1T3NJ64</accession>
<protein>
    <submittedName>
        <fullName evidence="3">Uncharacterized protein</fullName>
    </submittedName>
</protein>
<dbReference type="AlphaFoldDB" id="A0A1T3NJ64"/>
<reference evidence="3 4" key="1">
    <citation type="submission" date="2017-03" db="EMBL/GenBank/DDBJ databases">
        <title>Draft genome sequence of Streptomyces scabrisporus NF3, endophyte isolated from Amphipterygium adstringens.</title>
        <authorList>
            <person name="Vazquez M."/>
            <person name="Ceapa C.D."/>
            <person name="Rodriguez Luna D."/>
            <person name="Sanchez Esquivel S."/>
        </authorList>
    </citation>
    <scope>NUCLEOTIDE SEQUENCE [LARGE SCALE GENOMIC DNA]</scope>
    <source>
        <strain evidence="3 4">NF3</strain>
    </source>
</reference>
<evidence type="ECO:0000256" key="1">
    <source>
        <dbReference type="SAM" id="MobiDB-lite"/>
    </source>
</evidence>
<name>A0A1T3NJ64_9ACTN</name>
<feature type="region of interest" description="Disordered" evidence="1">
    <location>
        <begin position="291"/>
        <end position="311"/>
    </location>
</feature>
<evidence type="ECO:0000313" key="2">
    <source>
        <dbReference type="EMBL" id="OPC76637.1"/>
    </source>
</evidence>
<sequence length="311" mass="34160">MVAACFDRLDIECLVTTAVELWEDIDRGDLSEHQREVLDRARVAMLSEHGGRQPSLPEVVTFVGARPAGRAWVLRRRGRHEDVVTLHVDEDCAVAGLAEYVRGVWDDVVGDDGVPDRPPADDRDAVRLYYGPDRDSRPDEGYDLHEEEITGRGRTRIVPLDHRFPDAAACERANRDAVFHPRNDEDGLPCVEIDGVLVFAYLDHEAGVVRVSVHLDSAQDRLLRADGRVPLRVEVEDDVVLDTGAPGAFERGLVAALLDAADDVREQAIRGAAIAARVLWRCPCCGGDNPAEASRCEGPGACRAPKPRRTG</sequence>
<dbReference type="EMBL" id="MWQN01000005">
    <property type="protein sequence ID" value="OPC76879.1"/>
    <property type="molecule type" value="Genomic_DNA"/>
</dbReference>
<dbReference type="STRING" id="159449.B4N89_44915"/>
<dbReference type="Proteomes" id="UP000190037">
    <property type="component" value="Unassembled WGS sequence"/>
</dbReference>
<evidence type="ECO:0000313" key="3">
    <source>
        <dbReference type="EMBL" id="OPC76879.1"/>
    </source>
</evidence>
<keyword evidence="4" id="KW-1185">Reference proteome</keyword>
<organism evidence="3 4">
    <name type="scientific">Embleya scabrispora</name>
    <dbReference type="NCBI Taxonomy" id="159449"/>
    <lineage>
        <taxon>Bacteria</taxon>
        <taxon>Bacillati</taxon>
        <taxon>Actinomycetota</taxon>
        <taxon>Actinomycetes</taxon>
        <taxon>Kitasatosporales</taxon>
        <taxon>Streptomycetaceae</taxon>
        <taxon>Embleya</taxon>
    </lineage>
</organism>